<dbReference type="SUPFAM" id="SSF109993">
    <property type="entry name" value="VPS9 domain"/>
    <property type="match status" value="1"/>
</dbReference>
<accession>A0AAU9J192</accession>
<sequence>MGDRGININSFKEKLQHPSSKKLLDQILYFLEYRLTPDLPRSEKSARIHALVEQFEKQLGNYSCWRGSDWSEIDESSEALEYIITREKYKILFETEPLERNLDEQLMLAFNSFEFIKPRHLDIQIPPDKEIIFTPAIEQIQNINKYTSPRDKLVCISNCFRIINKIISSINEGSVAHGADESLPMFVYVVLKSKTPKLFSNYYYIKRFRYPPRIDHRDNVEFRWTFTSMKIALKFILELSESKLKLETNENYEDLTKGSREKSRSCQTSPIPPENPEVELEPIFKPNYKGTVSVDHFVENPEDLRQFIDDYFALLGSKYQK</sequence>
<dbReference type="PANTHER" id="PTHR23101:SF25">
    <property type="entry name" value="GTPASE-ACTIVATING PROTEIN AND VPS9 DOMAIN-CONTAINING PROTEIN 1"/>
    <property type="match status" value="1"/>
</dbReference>
<dbReference type="GO" id="GO:0005829">
    <property type="term" value="C:cytosol"/>
    <property type="evidence" value="ECO:0007669"/>
    <property type="project" value="TreeGrafter"/>
</dbReference>
<reference evidence="3" key="1">
    <citation type="submission" date="2021-09" db="EMBL/GenBank/DDBJ databases">
        <authorList>
            <consortium name="AG Swart"/>
            <person name="Singh M."/>
            <person name="Singh A."/>
            <person name="Seah K."/>
            <person name="Emmerich C."/>
        </authorList>
    </citation>
    <scope>NUCLEOTIDE SEQUENCE</scope>
    <source>
        <strain evidence="3">ATCC30299</strain>
    </source>
</reference>
<dbReference type="InterPro" id="IPR003123">
    <property type="entry name" value="VPS9"/>
</dbReference>
<evidence type="ECO:0000259" key="2">
    <source>
        <dbReference type="PROSITE" id="PS51205"/>
    </source>
</evidence>
<evidence type="ECO:0000256" key="1">
    <source>
        <dbReference type="SAM" id="MobiDB-lite"/>
    </source>
</evidence>
<dbReference type="GO" id="GO:0016192">
    <property type="term" value="P:vesicle-mediated transport"/>
    <property type="evidence" value="ECO:0007669"/>
    <property type="project" value="InterPro"/>
</dbReference>
<dbReference type="PROSITE" id="PS51205">
    <property type="entry name" value="VPS9"/>
    <property type="match status" value="1"/>
</dbReference>
<feature type="region of interest" description="Disordered" evidence="1">
    <location>
        <begin position="253"/>
        <end position="278"/>
    </location>
</feature>
<dbReference type="PANTHER" id="PTHR23101">
    <property type="entry name" value="RAB GDP/GTP EXCHANGE FACTOR"/>
    <property type="match status" value="1"/>
</dbReference>
<dbReference type="AlphaFoldDB" id="A0AAU9J192"/>
<dbReference type="GO" id="GO:0030139">
    <property type="term" value="C:endocytic vesicle"/>
    <property type="evidence" value="ECO:0007669"/>
    <property type="project" value="TreeGrafter"/>
</dbReference>
<dbReference type="GO" id="GO:0005085">
    <property type="term" value="F:guanyl-nucleotide exchange factor activity"/>
    <property type="evidence" value="ECO:0007669"/>
    <property type="project" value="InterPro"/>
</dbReference>
<dbReference type="InterPro" id="IPR045046">
    <property type="entry name" value="Vps9-like"/>
</dbReference>
<dbReference type="GO" id="GO:0031267">
    <property type="term" value="F:small GTPase binding"/>
    <property type="evidence" value="ECO:0007669"/>
    <property type="project" value="TreeGrafter"/>
</dbReference>
<feature type="domain" description="VPS9" evidence="2">
    <location>
        <begin position="100"/>
        <end position="245"/>
    </location>
</feature>
<organism evidence="3 4">
    <name type="scientific">Blepharisma stoltei</name>
    <dbReference type="NCBI Taxonomy" id="1481888"/>
    <lineage>
        <taxon>Eukaryota</taxon>
        <taxon>Sar</taxon>
        <taxon>Alveolata</taxon>
        <taxon>Ciliophora</taxon>
        <taxon>Postciliodesmatophora</taxon>
        <taxon>Heterotrichea</taxon>
        <taxon>Heterotrichida</taxon>
        <taxon>Blepharismidae</taxon>
        <taxon>Blepharisma</taxon>
    </lineage>
</organism>
<dbReference type="Gene3D" id="1.20.1050.80">
    <property type="entry name" value="VPS9 domain"/>
    <property type="match status" value="1"/>
</dbReference>
<dbReference type="InterPro" id="IPR037191">
    <property type="entry name" value="VPS9_dom_sf"/>
</dbReference>
<dbReference type="Proteomes" id="UP001162131">
    <property type="component" value="Unassembled WGS sequence"/>
</dbReference>
<dbReference type="Gene3D" id="1.10.246.120">
    <property type="match status" value="1"/>
</dbReference>
<comment type="caution">
    <text evidence="3">The sequence shown here is derived from an EMBL/GenBank/DDBJ whole genome shotgun (WGS) entry which is preliminary data.</text>
</comment>
<dbReference type="Pfam" id="PF02204">
    <property type="entry name" value="VPS9"/>
    <property type="match status" value="1"/>
</dbReference>
<name>A0AAU9J192_9CILI</name>
<evidence type="ECO:0000313" key="4">
    <source>
        <dbReference type="Proteomes" id="UP001162131"/>
    </source>
</evidence>
<feature type="compositionally biased region" description="Basic and acidic residues" evidence="1">
    <location>
        <begin position="253"/>
        <end position="264"/>
    </location>
</feature>
<gene>
    <name evidence="3" type="ORF">BSTOLATCC_MIC24067</name>
</gene>
<evidence type="ECO:0000313" key="3">
    <source>
        <dbReference type="EMBL" id="CAG9319516.1"/>
    </source>
</evidence>
<dbReference type="SMART" id="SM00167">
    <property type="entry name" value="VPS9"/>
    <property type="match status" value="1"/>
</dbReference>
<dbReference type="EMBL" id="CAJZBQ010000023">
    <property type="protein sequence ID" value="CAG9319516.1"/>
    <property type="molecule type" value="Genomic_DNA"/>
</dbReference>
<keyword evidence="4" id="KW-1185">Reference proteome</keyword>
<proteinExistence type="predicted"/>
<protein>
    <recommendedName>
        <fullName evidence="2">VPS9 domain-containing protein</fullName>
    </recommendedName>
</protein>